<dbReference type="EMBL" id="KV425907">
    <property type="protein sequence ID" value="KZV99737.1"/>
    <property type="molecule type" value="Genomic_DNA"/>
</dbReference>
<dbReference type="InterPro" id="IPR001810">
    <property type="entry name" value="F-box_dom"/>
</dbReference>
<proteinExistence type="predicted"/>
<dbReference type="Proteomes" id="UP000077266">
    <property type="component" value="Unassembled WGS sequence"/>
</dbReference>
<dbReference type="SUPFAM" id="SSF81383">
    <property type="entry name" value="F-box domain"/>
    <property type="match status" value="1"/>
</dbReference>
<evidence type="ECO:0000313" key="3">
    <source>
        <dbReference type="Proteomes" id="UP000077266"/>
    </source>
</evidence>
<sequence length="484" mass="53964">MSLSPRLPPELWCMAWETMSFADRVSVSHVSRIWRQLSIHCPRLWTQLDFFSSVHGMECDCDPCSHAYADPASLTKPPGATNRSLIVEVARRSGKLPLSLNMVVGPLCSDMNLLEDFAADLHDIGAADRLVSLRVVFDDQDALRCFLYNLRSLPVLRTIHTEALPVDFRRSLDAHAWHDNYIELPALQRMVLDCMCWKMKFNDEFIPVALPSLESLVCELDDPEEVSLALDACPALHTLAVRVRPYDEADTADDFDWRLDQDSHILRRLSQIRRIAVTGVTPASELWAVENFSRPWQRDTILHYDAIAPPLHGFTTLQQLGDLYALALSSTHNHDSFICSVVSQAGFRRRLVFSATHWRVSMRRILENVPFTASLQVLQLPAGLLTLFLSQGFTLSGLHTLGISVRRAGDLVRPGLNLSGAVPSLLTVRLSATEASLLVAVELVTSLLLCLRGGDFLKNLILEGVALEGDVTVLYTHVANIATL</sequence>
<dbReference type="AlphaFoldDB" id="A0A165MTP0"/>
<dbReference type="OrthoDB" id="2998253at2759"/>
<dbReference type="InParanoid" id="A0A165MTP0"/>
<evidence type="ECO:0000259" key="1">
    <source>
        <dbReference type="Pfam" id="PF00646"/>
    </source>
</evidence>
<protein>
    <recommendedName>
        <fullName evidence="1">F-box domain-containing protein</fullName>
    </recommendedName>
</protein>
<accession>A0A165MTP0</accession>
<name>A0A165MTP0_EXIGL</name>
<organism evidence="2 3">
    <name type="scientific">Exidia glandulosa HHB12029</name>
    <dbReference type="NCBI Taxonomy" id="1314781"/>
    <lineage>
        <taxon>Eukaryota</taxon>
        <taxon>Fungi</taxon>
        <taxon>Dikarya</taxon>
        <taxon>Basidiomycota</taxon>
        <taxon>Agaricomycotina</taxon>
        <taxon>Agaricomycetes</taxon>
        <taxon>Auriculariales</taxon>
        <taxon>Exidiaceae</taxon>
        <taxon>Exidia</taxon>
    </lineage>
</organism>
<keyword evidence="3" id="KW-1185">Reference proteome</keyword>
<gene>
    <name evidence="2" type="ORF">EXIGLDRAFT_831279</name>
</gene>
<dbReference type="Gene3D" id="1.20.1280.50">
    <property type="match status" value="1"/>
</dbReference>
<dbReference type="InterPro" id="IPR036047">
    <property type="entry name" value="F-box-like_dom_sf"/>
</dbReference>
<dbReference type="Pfam" id="PF00646">
    <property type="entry name" value="F-box"/>
    <property type="match status" value="1"/>
</dbReference>
<feature type="domain" description="F-box" evidence="1">
    <location>
        <begin position="6"/>
        <end position="42"/>
    </location>
</feature>
<reference evidence="2 3" key="1">
    <citation type="journal article" date="2016" name="Mol. Biol. Evol.">
        <title>Comparative Genomics of Early-Diverging Mushroom-Forming Fungi Provides Insights into the Origins of Lignocellulose Decay Capabilities.</title>
        <authorList>
            <person name="Nagy L.G."/>
            <person name="Riley R."/>
            <person name="Tritt A."/>
            <person name="Adam C."/>
            <person name="Daum C."/>
            <person name="Floudas D."/>
            <person name="Sun H."/>
            <person name="Yadav J.S."/>
            <person name="Pangilinan J."/>
            <person name="Larsson K.H."/>
            <person name="Matsuura K."/>
            <person name="Barry K."/>
            <person name="Labutti K."/>
            <person name="Kuo R."/>
            <person name="Ohm R.A."/>
            <person name="Bhattacharya S.S."/>
            <person name="Shirouzu T."/>
            <person name="Yoshinaga Y."/>
            <person name="Martin F.M."/>
            <person name="Grigoriev I.V."/>
            <person name="Hibbett D.S."/>
        </authorList>
    </citation>
    <scope>NUCLEOTIDE SEQUENCE [LARGE SCALE GENOMIC DNA]</scope>
    <source>
        <strain evidence="2 3">HHB12029</strain>
    </source>
</reference>
<evidence type="ECO:0000313" key="2">
    <source>
        <dbReference type="EMBL" id="KZV99737.1"/>
    </source>
</evidence>